<evidence type="ECO:0000313" key="2">
    <source>
        <dbReference type="Proteomes" id="UP001221898"/>
    </source>
</evidence>
<protein>
    <submittedName>
        <fullName evidence="1">Uncharacterized protein</fullName>
    </submittedName>
</protein>
<dbReference type="AlphaFoldDB" id="A0AAD7WH32"/>
<sequence>MLNPWLWGMRDKLNANEQHAGVISLHTHWSHQIEDERTDSPTAYAVEMNPVVHRIREQRTETSYRSRLGL</sequence>
<name>A0AAD7WH32_9TELE</name>
<keyword evidence="2" id="KW-1185">Reference proteome</keyword>
<dbReference type="EMBL" id="JAINUG010000102">
    <property type="protein sequence ID" value="KAJ8396851.1"/>
    <property type="molecule type" value="Genomic_DNA"/>
</dbReference>
<accession>A0AAD7WH32</accession>
<proteinExistence type="predicted"/>
<comment type="caution">
    <text evidence="1">The sequence shown here is derived from an EMBL/GenBank/DDBJ whole genome shotgun (WGS) entry which is preliminary data.</text>
</comment>
<organism evidence="1 2">
    <name type="scientific">Aldrovandia affinis</name>
    <dbReference type="NCBI Taxonomy" id="143900"/>
    <lineage>
        <taxon>Eukaryota</taxon>
        <taxon>Metazoa</taxon>
        <taxon>Chordata</taxon>
        <taxon>Craniata</taxon>
        <taxon>Vertebrata</taxon>
        <taxon>Euteleostomi</taxon>
        <taxon>Actinopterygii</taxon>
        <taxon>Neopterygii</taxon>
        <taxon>Teleostei</taxon>
        <taxon>Notacanthiformes</taxon>
        <taxon>Halosauridae</taxon>
        <taxon>Aldrovandia</taxon>
    </lineage>
</organism>
<dbReference type="Proteomes" id="UP001221898">
    <property type="component" value="Unassembled WGS sequence"/>
</dbReference>
<gene>
    <name evidence="1" type="ORF">AAFF_G00011740</name>
</gene>
<reference evidence="1" key="1">
    <citation type="journal article" date="2023" name="Science">
        <title>Genome structures resolve the early diversification of teleost fishes.</title>
        <authorList>
            <person name="Parey E."/>
            <person name="Louis A."/>
            <person name="Montfort J."/>
            <person name="Bouchez O."/>
            <person name="Roques C."/>
            <person name="Iampietro C."/>
            <person name="Lluch J."/>
            <person name="Castinel A."/>
            <person name="Donnadieu C."/>
            <person name="Desvignes T."/>
            <person name="Floi Bucao C."/>
            <person name="Jouanno E."/>
            <person name="Wen M."/>
            <person name="Mejri S."/>
            <person name="Dirks R."/>
            <person name="Jansen H."/>
            <person name="Henkel C."/>
            <person name="Chen W.J."/>
            <person name="Zahm M."/>
            <person name="Cabau C."/>
            <person name="Klopp C."/>
            <person name="Thompson A.W."/>
            <person name="Robinson-Rechavi M."/>
            <person name="Braasch I."/>
            <person name="Lecointre G."/>
            <person name="Bobe J."/>
            <person name="Postlethwait J.H."/>
            <person name="Berthelot C."/>
            <person name="Roest Crollius H."/>
            <person name="Guiguen Y."/>
        </authorList>
    </citation>
    <scope>NUCLEOTIDE SEQUENCE</scope>
    <source>
        <strain evidence="1">NC1722</strain>
    </source>
</reference>
<evidence type="ECO:0000313" key="1">
    <source>
        <dbReference type="EMBL" id="KAJ8396851.1"/>
    </source>
</evidence>